<keyword evidence="2" id="KW-0472">Membrane</keyword>
<evidence type="ECO:0000256" key="2">
    <source>
        <dbReference type="SAM" id="Phobius"/>
    </source>
</evidence>
<dbReference type="PATRIC" id="fig|1202534.3.peg.3918"/>
<feature type="transmembrane region" description="Helical" evidence="2">
    <location>
        <begin position="267"/>
        <end position="284"/>
    </location>
</feature>
<name>R9BRZ0_9CLOT</name>
<keyword evidence="2" id="KW-1133">Transmembrane helix</keyword>
<feature type="transmembrane region" description="Helical" evidence="2">
    <location>
        <begin position="289"/>
        <end position="306"/>
    </location>
</feature>
<feature type="transmembrane region" description="Helical" evidence="2">
    <location>
        <begin position="349"/>
        <end position="375"/>
    </location>
</feature>
<proteinExistence type="predicted"/>
<accession>R9BRZ0</accession>
<reference evidence="3 4" key="1">
    <citation type="submission" date="2013-03" db="EMBL/GenBank/DDBJ databases">
        <title>Whole genome shotgun sequencing of Clostridium sartagoforme AAU1.</title>
        <authorList>
            <person name="Joshi C.G."/>
            <person name="Duggirala S.M."/>
            <person name="Nathani N.M."/>
            <person name="Bhatt V.D."/>
            <person name="Patel A.K."/>
            <person name="Pandya P.R."/>
            <person name="KaPatel J.A."/>
        </authorList>
    </citation>
    <scope>NUCLEOTIDE SEQUENCE [LARGE SCALE GENOMIC DNA]</scope>
    <source>
        <strain evidence="3 4">AAU1</strain>
    </source>
</reference>
<dbReference type="AlphaFoldDB" id="R9BRZ0"/>
<evidence type="ECO:0000313" key="3">
    <source>
        <dbReference type="EMBL" id="EOR19894.1"/>
    </source>
</evidence>
<feature type="coiled-coil region" evidence="1">
    <location>
        <begin position="407"/>
        <end position="434"/>
    </location>
</feature>
<evidence type="ECO:0000256" key="1">
    <source>
        <dbReference type="SAM" id="Coils"/>
    </source>
</evidence>
<protein>
    <submittedName>
        <fullName evidence="3">Uncharacterized protein</fullName>
    </submittedName>
</protein>
<dbReference type="EMBL" id="ASRV01000241">
    <property type="protein sequence ID" value="EOR19894.1"/>
    <property type="molecule type" value="Genomic_DNA"/>
</dbReference>
<keyword evidence="1" id="KW-0175">Coiled coil</keyword>
<comment type="caution">
    <text evidence="3">The sequence shown here is derived from an EMBL/GenBank/DDBJ whole genome shotgun (WGS) entry which is preliminary data.</text>
</comment>
<evidence type="ECO:0000313" key="4">
    <source>
        <dbReference type="Proteomes" id="UP000013988"/>
    </source>
</evidence>
<gene>
    <name evidence="3" type="ORF">A500_19644</name>
</gene>
<sequence>MEFLKENKDELQKVIFVLTKVDIYEDEEISIDMDNKTPKQKLRSSLEYVTSVIKEYGGIKQPQVFSVSSKAFIEKRKLKVIDVEKSFNNVVDKIKDSALKDKKSIIQKEIEKILSQIIKELNYLLEKRDVDCKKEIQKVNGEIQEFDKLISSISREFSSSLDSDILSRKNRIRSKLQGFKRECLNSVENEINKIDTLSSFKEKADTIVKDEYRYFENKCCSYINEEVRSLGLSEFQKAELELKKYFENIEKTYKHLGIQQKLTRKKILISLILSLPIYCIFKVIIGKSFMISILLSFIMFFISYIVQKKRIDFYIPSGSYTSMTVSLENRNSITTVGGIDETHTTGGGLLIGAFLGGPLGAIVGAGIGALIGSFFSGEKLMKARDGLFKAVEGDLVNQCVKFGENLNVTMSKQKDQLEINLQKYIKDNKNLYAVLLKGIEDYNSGMFVRLTDIQKLSKMYCRELQKFTSL</sequence>
<keyword evidence="4" id="KW-1185">Reference proteome</keyword>
<organism evidence="3 4">
    <name type="scientific">Clostridium sartagoforme AAU1</name>
    <dbReference type="NCBI Taxonomy" id="1202534"/>
    <lineage>
        <taxon>Bacteria</taxon>
        <taxon>Bacillati</taxon>
        <taxon>Bacillota</taxon>
        <taxon>Clostridia</taxon>
        <taxon>Eubacteriales</taxon>
        <taxon>Clostridiaceae</taxon>
        <taxon>Clostridium</taxon>
    </lineage>
</organism>
<dbReference type="Proteomes" id="UP000013988">
    <property type="component" value="Unassembled WGS sequence"/>
</dbReference>
<keyword evidence="2" id="KW-0812">Transmembrane</keyword>